<name>A0A917Y082_9BACI</name>
<organism evidence="1 2">
    <name type="scientific">Oceanobacillus indicireducens</name>
    <dbReference type="NCBI Taxonomy" id="1004261"/>
    <lineage>
        <taxon>Bacteria</taxon>
        <taxon>Bacillati</taxon>
        <taxon>Bacillota</taxon>
        <taxon>Bacilli</taxon>
        <taxon>Bacillales</taxon>
        <taxon>Bacillaceae</taxon>
        <taxon>Oceanobacillus</taxon>
    </lineage>
</organism>
<proteinExistence type="predicted"/>
<reference evidence="1" key="1">
    <citation type="journal article" date="2014" name="Int. J. Syst. Evol. Microbiol.">
        <title>Complete genome sequence of Corynebacterium casei LMG S-19264T (=DSM 44701T), isolated from a smear-ripened cheese.</title>
        <authorList>
            <consortium name="US DOE Joint Genome Institute (JGI-PGF)"/>
            <person name="Walter F."/>
            <person name="Albersmeier A."/>
            <person name="Kalinowski J."/>
            <person name="Ruckert C."/>
        </authorList>
    </citation>
    <scope>NUCLEOTIDE SEQUENCE</scope>
    <source>
        <strain evidence="1">JCM 17251</strain>
    </source>
</reference>
<evidence type="ECO:0000313" key="2">
    <source>
        <dbReference type="Proteomes" id="UP000624041"/>
    </source>
</evidence>
<dbReference type="EMBL" id="BMOS01000018">
    <property type="protein sequence ID" value="GGN61009.1"/>
    <property type="molecule type" value="Genomic_DNA"/>
</dbReference>
<reference evidence="1" key="2">
    <citation type="submission" date="2020-09" db="EMBL/GenBank/DDBJ databases">
        <authorList>
            <person name="Sun Q."/>
            <person name="Ohkuma M."/>
        </authorList>
    </citation>
    <scope>NUCLEOTIDE SEQUENCE</scope>
    <source>
        <strain evidence="1">JCM 17251</strain>
    </source>
</reference>
<dbReference type="AlphaFoldDB" id="A0A917Y082"/>
<sequence>MAYIELLYDLDQNTVEAYKLLYGEEKDNGLINIRMKVNGEKVFSMDINENGEIIEDGQVIS</sequence>
<keyword evidence="2" id="KW-1185">Reference proteome</keyword>
<evidence type="ECO:0000313" key="1">
    <source>
        <dbReference type="EMBL" id="GGN61009.1"/>
    </source>
</evidence>
<dbReference type="Proteomes" id="UP000624041">
    <property type="component" value="Unassembled WGS sequence"/>
</dbReference>
<comment type="caution">
    <text evidence="1">The sequence shown here is derived from an EMBL/GenBank/DDBJ whole genome shotgun (WGS) entry which is preliminary data.</text>
</comment>
<dbReference type="RefSeq" id="WP_188857937.1">
    <property type="nucleotide sequence ID" value="NZ_BMOS01000018.1"/>
</dbReference>
<accession>A0A917Y082</accession>
<gene>
    <name evidence="1" type="ORF">GCM10007971_25630</name>
</gene>
<protein>
    <submittedName>
        <fullName evidence="1">Uncharacterized protein</fullName>
    </submittedName>
</protein>